<evidence type="ECO:0000313" key="3">
    <source>
        <dbReference type="Proteomes" id="UP000297453"/>
    </source>
</evidence>
<dbReference type="OrthoDB" id="9794645at2"/>
<keyword evidence="1" id="KW-0812">Transmembrane</keyword>
<dbReference type="Pfam" id="PF11288">
    <property type="entry name" value="DUF3089"/>
    <property type="match status" value="1"/>
</dbReference>
<proteinExistence type="predicted"/>
<sequence>MKIAPRFSFRSRFKFLLLIGLICFEFSCMFLLRPKKEFQESATLMPPDYTNLNFWAAHPDKKDFADEVPPSSSFKDRQKEAKADTFFIHPTTLLARPKYWNGDLNDKSLNDRTNHGTIRTQASAFNDCCRVYAPRYRQAALIVFMEDTPEGKKALDLAYEDVKAAFLYYMKTWNQGRPFIIASHSQGTRHSIRLIKEVIASSEYKKNLIAAYSIGFPYKAEEVGLSACKSETELGCVINWNSYEWGNRPERLVERYDSSTICVNPLTWKNDEEYAPRSMNLGSITHSFDKIIMGVADAKCEKGALWVHEPEMRGFPSLGKDDSLHLVDFHMFYGNIRKNARDRANQFLGGK</sequence>
<evidence type="ECO:0000313" key="2">
    <source>
        <dbReference type="EMBL" id="TGK00735.1"/>
    </source>
</evidence>
<dbReference type="Proteomes" id="UP000297453">
    <property type="component" value="Unassembled WGS sequence"/>
</dbReference>
<comment type="caution">
    <text evidence="2">The sequence shown here is derived from an EMBL/GenBank/DDBJ whole genome shotgun (WGS) entry which is preliminary data.</text>
</comment>
<feature type="transmembrane region" description="Helical" evidence="1">
    <location>
        <begin position="12"/>
        <end position="32"/>
    </location>
</feature>
<dbReference type="SUPFAM" id="SSF53474">
    <property type="entry name" value="alpha/beta-Hydrolases"/>
    <property type="match status" value="1"/>
</dbReference>
<dbReference type="InterPro" id="IPR029058">
    <property type="entry name" value="AB_hydrolase_fold"/>
</dbReference>
<dbReference type="EMBL" id="RQEP01000018">
    <property type="protein sequence ID" value="TGK00735.1"/>
    <property type="molecule type" value="Genomic_DNA"/>
</dbReference>
<name>A0A4R9FQU8_9LEPT</name>
<keyword evidence="3" id="KW-1185">Reference proteome</keyword>
<dbReference type="AlphaFoldDB" id="A0A4R9FQU8"/>
<organism evidence="2 3">
    <name type="scientific">Leptospira semungkisensis</name>
    <dbReference type="NCBI Taxonomy" id="2484985"/>
    <lineage>
        <taxon>Bacteria</taxon>
        <taxon>Pseudomonadati</taxon>
        <taxon>Spirochaetota</taxon>
        <taxon>Spirochaetia</taxon>
        <taxon>Leptospirales</taxon>
        <taxon>Leptospiraceae</taxon>
        <taxon>Leptospira</taxon>
    </lineage>
</organism>
<keyword evidence="1" id="KW-0472">Membrane</keyword>
<evidence type="ECO:0000256" key="1">
    <source>
        <dbReference type="SAM" id="Phobius"/>
    </source>
</evidence>
<accession>A0A4R9FQU8</accession>
<dbReference type="InterPro" id="IPR021440">
    <property type="entry name" value="DUF3089"/>
</dbReference>
<protein>
    <submittedName>
        <fullName evidence="2">DUF3089 domain-containing protein</fullName>
    </submittedName>
</protein>
<gene>
    <name evidence="2" type="ORF">EHO59_12405</name>
</gene>
<keyword evidence="1" id="KW-1133">Transmembrane helix</keyword>
<reference evidence="2" key="1">
    <citation type="journal article" date="2019" name="PLoS Negl. Trop. Dis.">
        <title>Revisiting the worldwide diversity of Leptospira species in the environment.</title>
        <authorList>
            <person name="Vincent A.T."/>
            <person name="Schiettekatte O."/>
            <person name="Bourhy P."/>
            <person name="Veyrier F.J."/>
            <person name="Picardeau M."/>
        </authorList>
    </citation>
    <scope>NUCLEOTIDE SEQUENCE [LARGE SCALE GENOMIC DNA]</scope>
    <source>
        <strain evidence="2">SSS9</strain>
    </source>
</reference>